<dbReference type="EMBL" id="JAWDEY010000036">
    <property type="protein sequence ID" value="KAK6587886.1"/>
    <property type="molecule type" value="Genomic_DNA"/>
</dbReference>
<sequence>MILGKSSRLVLILTLVHSMAFLAQCQGNKYRVNLDRLTKAYQYQKSEIEIHFTDNIDSLEDDSSQIFDSNSKRFTFMRVGREEFLCDIGSLSNYKENYSSPRNKSLENIYKNLENYKKKSRISWLLERCFNFTKLKDINNNLHVQIDVYEICFGVSIKHKQIITDKETGTKIMDGNFRLIGNYLPKEDIFENGKITQFYSDYLYDSNQSMNFSASISFDCNTTFYGIRSVKKEVRNEMESIVKVKYQAPSFCDWKTNEKIGINTVENLGSLLLPLGNKCQNYTDSKFWSYELCNFYGVTQFTRESTGKLSKSFILGISKTAHSFFNLTYETENESRETLISNYILNGTSNETINFNITDLKFELEPRNIGENLGNEYVPNKYVITTTLYNGTFCEEIGRGRSIKLVYECPEMFEKYSINYFRIMNVVEKTPCEYEMLIQTSTICSHPLLLPPANLINENIKCFPKKSVLEKSLSTQRVNLEQTQEVINISEYRDNQLEEVPMEYIQLFLDYKMNCPHFSLNSSLKIRRGDPNDPLFNIGELVQHRWWNYYGVVVGWDWKVSAPANWVDRVYKKYPMESKKKPHYLILVHKNDIFLENTSPVSSIHSNFTHSYLPEIALQKVNISDNDLKFKHKDIIYNPYTNHYFSSWSKSQQRLIPNLNSTLWKTYPSDLQVTQKDEL</sequence>
<dbReference type="GO" id="GO:0003677">
    <property type="term" value="F:DNA binding"/>
    <property type="evidence" value="ECO:0007669"/>
    <property type="project" value="InterPro"/>
</dbReference>
<protein>
    <recommendedName>
        <fullName evidence="6">MRH domain-containing protein</fullName>
    </recommendedName>
</protein>
<dbReference type="Gene3D" id="2.70.130.10">
    <property type="entry name" value="Mannose-6-phosphate receptor binding domain"/>
    <property type="match status" value="1"/>
</dbReference>
<accession>A0AAV9XT67</accession>
<reference evidence="7 8" key="1">
    <citation type="submission" date="2023-10" db="EMBL/GenBank/DDBJ databases">
        <title>Comparative genomics analysis reveals potential genetic determinants of host preference in Cryptosporidium xiaoi.</title>
        <authorList>
            <person name="Xiao L."/>
            <person name="Li J."/>
        </authorList>
    </citation>
    <scope>NUCLEOTIDE SEQUENCE [LARGE SCALE GENOMIC DNA]</scope>
    <source>
        <strain evidence="7 8">52996</strain>
    </source>
</reference>
<comment type="subcellular location">
    <subcellularLocation>
        <location evidence="1">Endoplasmic reticulum</location>
    </subcellularLocation>
</comment>
<evidence type="ECO:0000256" key="2">
    <source>
        <dbReference type="ARBA" id="ARBA00022729"/>
    </source>
</evidence>
<dbReference type="InterPro" id="IPR011722">
    <property type="entry name" value="Hemimethylated_DNA-bd_dom"/>
</dbReference>
<evidence type="ECO:0000256" key="4">
    <source>
        <dbReference type="ARBA" id="ARBA00023157"/>
    </source>
</evidence>
<evidence type="ECO:0000256" key="3">
    <source>
        <dbReference type="ARBA" id="ARBA00022824"/>
    </source>
</evidence>
<dbReference type="SUPFAM" id="SSF141255">
    <property type="entry name" value="YccV-like"/>
    <property type="match status" value="1"/>
</dbReference>
<dbReference type="PROSITE" id="PS51914">
    <property type="entry name" value="MRH"/>
    <property type="match status" value="1"/>
</dbReference>
<organism evidence="7 8">
    <name type="scientific">Cryptosporidium xiaoi</name>
    <dbReference type="NCBI Taxonomy" id="659607"/>
    <lineage>
        <taxon>Eukaryota</taxon>
        <taxon>Sar</taxon>
        <taxon>Alveolata</taxon>
        <taxon>Apicomplexa</taxon>
        <taxon>Conoidasida</taxon>
        <taxon>Coccidia</taxon>
        <taxon>Eucoccidiorida</taxon>
        <taxon>Eimeriorina</taxon>
        <taxon>Cryptosporidiidae</taxon>
        <taxon>Cryptosporidium</taxon>
    </lineage>
</organism>
<comment type="caution">
    <text evidence="7">The sequence shown here is derived from an EMBL/GenBank/DDBJ whole genome shotgun (WGS) entry which is preliminary data.</text>
</comment>
<dbReference type="PANTHER" id="PTHR15414:SF0">
    <property type="entry name" value="ENDOPLASMIC RETICULUM LECTIN 1"/>
    <property type="match status" value="1"/>
</dbReference>
<dbReference type="GO" id="GO:0030968">
    <property type="term" value="P:endoplasmic reticulum unfolded protein response"/>
    <property type="evidence" value="ECO:0007669"/>
    <property type="project" value="InterPro"/>
</dbReference>
<evidence type="ECO:0000256" key="1">
    <source>
        <dbReference type="ARBA" id="ARBA00004240"/>
    </source>
</evidence>
<keyword evidence="3" id="KW-0256">Endoplasmic reticulum</keyword>
<dbReference type="GO" id="GO:0005788">
    <property type="term" value="C:endoplasmic reticulum lumen"/>
    <property type="evidence" value="ECO:0007669"/>
    <property type="project" value="TreeGrafter"/>
</dbReference>
<keyword evidence="4" id="KW-1015">Disulfide bond</keyword>
<dbReference type="Pfam" id="PF08755">
    <property type="entry name" value="YccV-like"/>
    <property type="match status" value="1"/>
</dbReference>
<name>A0AAV9XT67_9CRYT</name>
<dbReference type="InterPro" id="IPR036623">
    <property type="entry name" value="Hemimethylated_DNA-bd_sf"/>
</dbReference>
<dbReference type="PANTHER" id="PTHR15414">
    <property type="entry name" value="OS-9-RELATED"/>
    <property type="match status" value="1"/>
</dbReference>
<feature type="chain" id="PRO_5043552923" description="MRH domain-containing protein" evidence="5">
    <location>
        <begin position="28"/>
        <end position="679"/>
    </location>
</feature>
<evidence type="ECO:0000259" key="6">
    <source>
        <dbReference type="PROSITE" id="PS51914"/>
    </source>
</evidence>
<keyword evidence="2 5" id="KW-0732">Signal</keyword>
<dbReference type="SMART" id="SM00992">
    <property type="entry name" value="YccV-like"/>
    <property type="match status" value="1"/>
</dbReference>
<dbReference type="Gene3D" id="2.30.30.390">
    <property type="entry name" value="Hemimethylated DNA-binding domain"/>
    <property type="match status" value="1"/>
</dbReference>
<evidence type="ECO:0000256" key="5">
    <source>
        <dbReference type="SAM" id="SignalP"/>
    </source>
</evidence>
<evidence type="ECO:0000313" key="7">
    <source>
        <dbReference type="EMBL" id="KAK6587886.1"/>
    </source>
</evidence>
<dbReference type="AlphaFoldDB" id="A0AAV9XT67"/>
<gene>
    <name evidence="7" type="ORF">RS030_81407</name>
</gene>
<dbReference type="GO" id="GO:0030970">
    <property type="term" value="P:retrograde protein transport, ER to cytosol"/>
    <property type="evidence" value="ECO:0007669"/>
    <property type="project" value="TreeGrafter"/>
</dbReference>
<feature type="signal peptide" evidence="5">
    <location>
        <begin position="1"/>
        <end position="27"/>
    </location>
</feature>
<dbReference type="InterPro" id="IPR045149">
    <property type="entry name" value="OS-9-like"/>
</dbReference>
<proteinExistence type="predicted"/>
<dbReference type="InterPro" id="IPR009011">
    <property type="entry name" value="Man6P_isomerase_rcpt-bd_dom_sf"/>
</dbReference>
<dbReference type="InterPro" id="IPR044865">
    <property type="entry name" value="MRH_dom"/>
</dbReference>
<dbReference type="Proteomes" id="UP001311799">
    <property type="component" value="Unassembled WGS sequence"/>
</dbReference>
<feature type="domain" description="MRH" evidence="6">
    <location>
        <begin position="277"/>
        <end position="446"/>
    </location>
</feature>
<evidence type="ECO:0000313" key="8">
    <source>
        <dbReference type="Proteomes" id="UP001311799"/>
    </source>
</evidence>
<keyword evidence="8" id="KW-1185">Reference proteome</keyword>